<proteinExistence type="predicted"/>
<keyword evidence="1" id="KW-0547">Nucleotide-binding</keyword>
<organism evidence="4 5">
    <name type="scientific">Motilibacter deserti</name>
    <dbReference type="NCBI Taxonomy" id="2714956"/>
    <lineage>
        <taxon>Bacteria</taxon>
        <taxon>Bacillati</taxon>
        <taxon>Actinomycetota</taxon>
        <taxon>Actinomycetes</taxon>
        <taxon>Motilibacterales</taxon>
        <taxon>Motilibacteraceae</taxon>
        <taxon>Motilibacter</taxon>
    </lineage>
</organism>
<evidence type="ECO:0000313" key="5">
    <source>
        <dbReference type="Proteomes" id="UP000800981"/>
    </source>
</evidence>
<dbReference type="Gene3D" id="1.10.10.10">
    <property type="entry name" value="Winged helix-like DNA-binding domain superfamily/Winged helix DNA-binding domain"/>
    <property type="match status" value="1"/>
</dbReference>
<dbReference type="Pfam" id="PF00196">
    <property type="entry name" value="GerE"/>
    <property type="match status" value="1"/>
</dbReference>
<dbReference type="PROSITE" id="PS50043">
    <property type="entry name" value="HTH_LUXR_2"/>
    <property type="match status" value="1"/>
</dbReference>
<dbReference type="PANTHER" id="PTHR16305">
    <property type="entry name" value="TESTICULAR SOLUBLE ADENYLYL CYCLASE"/>
    <property type="match status" value="1"/>
</dbReference>
<feature type="domain" description="HTH luxR-type" evidence="3">
    <location>
        <begin position="786"/>
        <end position="851"/>
    </location>
</feature>
<dbReference type="InterPro" id="IPR011990">
    <property type="entry name" value="TPR-like_helical_dom_sf"/>
</dbReference>
<accession>A0ABX0H0W0</accession>
<dbReference type="SMART" id="SM00421">
    <property type="entry name" value="HTH_LUXR"/>
    <property type="match status" value="1"/>
</dbReference>
<sequence>MELWERAPALDRLDELLAASATSGRVGLVAGEAGLGKSALVAEFARRCGDRARVLWGACDPLVTPRALGPLHDIARQTGGELVAELARGADQDRLFSAFLDELARPLPVPPLVVVEDVHWADGATLDWLAFLGRRIARTTALLLVTYRDDELGADHPLRGVLAALPSTAVRRIPLAPLSAACVTAAAGRAGRDPGLVQRLAGGNPLLVTELLEAGEDVVPGAVADLVLARLRGLPGPARDLAQLVSVLPTRADFALVADAQELVDECIDAGVLVERADGVSYRHELLRAAVEESLSPGRRRALHRRALALLSALPEVDPGRLMHHAALSGDTAAVLRHGPVAAADAARQGAHREAAAHYRAVVDASPALPDAERAELLERYAAEAYLAGLHEDALEGREAALSARERAGEPALVGENLRWVSRLAWWTGHAVRARAAGARAVVVLEELPPSRELAMAYSNRSQLHLLADELDEAVHWGERASELADRLGDVETAVHATVNVNTARLADGDLGARDALLAAHRRAAAAGLAEHAARALVNLAGVVTQELAEFATASPIADSALAYARAHELDPYVLWMLGLRIERGDWSGALADASEALARPGLLGVNAVLPLMVRGRILAARGDPRASDVLDEAAREAARVGDAQWVAPVAEARSEHFLWRGEEERARAEAAHGLQLARSVKEQPFVVGRLAYCLWRAGGTGPVPASAAEPYQRMIRGEWRAAADDWAGRGAVYLQAQALALGDDSAVRQALQILEGLGAEQAVRHVREQVRRRGMAVPRGRRATTAANAAGLTPRQADVLALLADGLSNAEIADRLTLSAKTVDHHVSAVLAKLGVTSRGQAAALARELGVRPPSQR</sequence>
<dbReference type="PROSITE" id="PS00622">
    <property type="entry name" value="HTH_LUXR_1"/>
    <property type="match status" value="1"/>
</dbReference>
<dbReference type="SUPFAM" id="SSF46894">
    <property type="entry name" value="C-terminal effector domain of the bipartite response regulators"/>
    <property type="match status" value="1"/>
</dbReference>
<dbReference type="InterPro" id="IPR000792">
    <property type="entry name" value="Tscrpt_reg_LuxR_C"/>
</dbReference>
<keyword evidence="5" id="KW-1185">Reference proteome</keyword>
<name>A0ABX0H0W0_9ACTN</name>
<dbReference type="Proteomes" id="UP000800981">
    <property type="component" value="Unassembled WGS sequence"/>
</dbReference>
<evidence type="ECO:0000259" key="3">
    <source>
        <dbReference type="PROSITE" id="PS50043"/>
    </source>
</evidence>
<keyword evidence="2" id="KW-0067">ATP-binding</keyword>
<evidence type="ECO:0000256" key="1">
    <source>
        <dbReference type="ARBA" id="ARBA00022741"/>
    </source>
</evidence>
<dbReference type="Pfam" id="PF13191">
    <property type="entry name" value="AAA_16"/>
    <property type="match status" value="1"/>
</dbReference>
<dbReference type="CDD" id="cd06170">
    <property type="entry name" value="LuxR_C_like"/>
    <property type="match status" value="1"/>
</dbReference>
<protein>
    <submittedName>
        <fullName evidence="4">AAA family ATPase</fullName>
    </submittedName>
</protein>
<gene>
    <name evidence="4" type="ORF">G9H71_17955</name>
</gene>
<dbReference type="InterPro" id="IPR036388">
    <property type="entry name" value="WH-like_DNA-bd_sf"/>
</dbReference>
<dbReference type="RefSeq" id="WP_166284163.1">
    <property type="nucleotide sequence ID" value="NZ_JAANNP010000044.1"/>
</dbReference>
<dbReference type="InterPro" id="IPR016032">
    <property type="entry name" value="Sig_transdc_resp-reg_C-effctor"/>
</dbReference>
<dbReference type="Gene3D" id="3.40.50.300">
    <property type="entry name" value="P-loop containing nucleotide triphosphate hydrolases"/>
    <property type="match status" value="1"/>
</dbReference>
<dbReference type="PANTHER" id="PTHR16305:SF35">
    <property type="entry name" value="TRANSCRIPTIONAL ACTIVATOR DOMAIN"/>
    <property type="match status" value="1"/>
</dbReference>
<reference evidence="4 5" key="1">
    <citation type="submission" date="2020-03" db="EMBL/GenBank/DDBJ databases">
        <title>Two novel Motilibacter sp.</title>
        <authorList>
            <person name="Liu S."/>
        </authorList>
    </citation>
    <scope>NUCLEOTIDE SEQUENCE [LARGE SCALE GENOMIC DNA]</scope>
    <source>
        <strain evidence="4 5">E257</strain>
    </source>
</reference>
<evidence type="ECO:0000313" key="4">
    <source>
        <dbReference type="EMBL" id="NHC15669.1"/>
    </source>
</evidence>
<evidence type="ECO:0000256" key="2">
    <source>
        <dbReference type="ARBA" id="ARBA00022840"/>
    </source>
</evidence>
<dbReference type="InterPro" id="IPR041664">
    <property type="entry name" value="AAA_16"/>
</dbReference>
<dbReference type="SUPFAM" id="SSF52540">
    <property type="entry name" value="P-loop containing nucleoside triphosphate hydrolases"/>
    <property type="match status" value="1"/>
</dbReference>
<dbReference type="PRINTS" id="PR00038">
    <property type="entry name" value="HTHLUXR"/>
</dbReference>
<dbReference type="InterPro" id="IPR027417">
    <property type="entry name" value="P-loop_NTPase"/>
</dbReference>
<dbReference type="Gene3D" id="1.25.40.10">
    <property type="entry name" value="Tetratricopeptide repeat domain"/>
    <property type="match status" value="1"/>
</dbReference>
<dbReference type="EMBL" id="JAANNP010000044">
    <property type="protein sequence ID" value="NHC15669.1"/>
    <property type="molecule type" value="Genomic_DNA"/>
</dbReference>
<comment type="caution">
    <text evidence="4">The sequence shown here is derived from an EMBL/GenBank/DDBJ whole genome shotgun (WGS) entry which is preliminary data.</text>
</comment>